<dbReference type="eggNOG" id="COG0111">
    <property type="taxonomic scope" value="Bacteria"/>
</dbReference>
<dbReference type="RefSeq" id="WP_011603152.1">
    <property type="nucleotide sequence ID" value="NC_008278.1"/>
</dbReference>
<dbReference type="EMBL" id="CT573213">
    <property type="protein sequence ID" value="CAJ60628.1"/>
    <property type="molecule type" value="Genomic_DNA"/>
</dbReference>
<evidence type="ECO:0000256" key="4">
    <source>
        <dbReference type="RuleBase" id="RU003719"/>
    </source>
</evidence>
<dbReference type="CDD" id="cd12166">
    <property type="entry name" value="2-Hacid_dh_7"/>
    <property type="match status" value="1"/>
</dbReference>
<dbReference type="InterPro" id="IPR006139">
    <property type="entry name" value="D-isomer_2_OHA_DH_cat_dom"/>
</dbReference>
<evidence type="ECO:0000259" key="5">
    <source>
        <dbReference type="Pfam" id="PF00389"/>
    </source>
</evidence>
<evidence type="ECO:0000256" key="2">
    <source>
        <dbReference type="ARBA" id="ARBA00023002"/>
    </source>
</evidence>
<dbReference type="Pfam" id="PF00389">
    <property type="entry name" value="2-Hacid_dh"/>
    <property type="match status" value="1"/>
</dbReference>
<dbReference type="KEGG" id="fal:FRAAL1979"/>
<dbReference type="SUPFAM" id="SSF51735">
    <property type="entry name" value="NAD(P)-binding Rossmann-fold domains"/>
    <property type="match status" value="1"/>
</dbReference>
<dbReference type="InterPro" id="IPR029753">
    <property type="entry name" value="D-isomer_DH_CS"/>
</dbReference>
<dbReference type="OrthoDB" id="4324715at2"/>
<gene>
    <name evidence="7" type="ordered locus">FRAAL1979</name>
</gene>
<evidence type="ECO:0000256" key="3">
    <source>
        <dbReference type="ARBA" id="ARBA00023027"/>
    </source>
</evidence>
<keyword evidence="3" id="KW-0520">NAD</keyword>
<dbReference type="SUPFAM" id="SSF52283">
    <property type="entry name" value="Formate/glycerate dehydrogenase catalytic domain-like"/>
    <property type="match status" value="1"/>
</dbReference>
<dbReference type="AlphaFoldDB" id="Q0RPA4"/>
<dbReference type="PROSITE" id="PS00671">
    <property type="entry name" value="D_2_HYDROXYACID_DH_3"/>
    <property type="match status" value="1"/>
</dbReference>
<dbReference type="EC" id="1.1.1.-" evidence="7"/>
<feature type="domain" description="D-isomer specific 2-hydroxyacid dehydrogenase catalytic" evidence="5">
    <location>
        <begin position="35"/>
        <end position="302"/>
    </location>
</feature>
<protein>
    <submittedName>
        <fullName evidence="7">D-isomer specific 2-hydroxyacid dehydrogenase</fullName>
        <ecNumber evidence="7">1.1.1.-</ecNumber>
    </submittedName>
</protein>
<dbReference type="InterPro" id="IPR050223">
    <property type="entry name" value="D-isomer_2-hydroxyacid_DH"/>
</dbReference>
<dbReference type="GO" id="GO:0016618">
    <property type="term" value="F:hydroxypyruvate reductase [NAD(P)H] activity"/>
    <property type="evidence" value="ECO:0007669"/>
    <property type="project" value="TreeGrafter"/>
</dbReference>
<reference evidence="7 8" key="1">
    <citation type="journal article" date="2007" name="Genome Res.">
        <title>Genome characteristics of facultatively symbiotic Frankia sp. strains reflect host range and host plant biogeography.</title>
        <authorList>
            <person name="Normand P."/>
            <person name="Lapierre P."/>
            <person name="Tisa L.S."/>
            <person name="Gogarten J.P."/>
            <person name="Alloisio N."/>
            <person name="Bagnarol E."/>
            <person name="Bassi C.A."/>
            <person name="Berry A.M."/>
            <person name="Bickhart D.M."/>
            <person name="Choisne N."/>
            <person name="Couloux A."/>
            <person name="Cournoyer B."/>
            <person name="Cruveiller S."/>
            <person name="Daubin V."/>
            <person name="Demange N."/>
            <person name="Francino M.P."/>
            <person name="Goltsman E."/>
            <person name="Huang Y."/>
            <person name="Kopp O.R."/>
            <person name="Labarre L."/>
            <person name="Lapidus A."/>
            <person name="Lavire C."/>
            <person name="Marechal J."/>
            <person name="Martinez M."/>
            <person name="Mastronunzio J.E."/>
            <person name="Mullin B.C."/>
            <person name="Niemann J."/>
            <person name="Pujic P."/>
            <person name="Rawnsley T."/>
            <person name="Rouy Z."/>
            <person name="Schenowitz C."/>
            <person name="Sellstedt A."/>
            <person name="Tavares F."/>
            <person name="Tomkins J.P."/>
            <person name="Vallenet D."/>
            <person name="Valverde C."/>
            <person name="Wall L.G."/>
            <person name="Wang Y."/>
            <person name="Medigue C."/>
            <person name="Benson D.R."/>
        </authorList>
    </citation>
    <scope>NUCLEOTIDE SEQUENCE [LARGE SCALE GENOMIC DNA]</scope>
    <source>
        <strain evidence="8">DSM 45986 / CECT 9034 / ACN14a</strain>
    </source>
</reference>
<evidence type="ECO:0000313" key="7">
    <source>
        <dbReference type="EMBL" id="CAJ60628.1"/>
    </source>
</evidence>
<dbReference type="Pfam" id="PF02826">
    <property type="entry name" value="2-Hacid_dh_C"/>
    <property type="match status" value="1"/>
</dbReference>
<accession>Q0RPA4</accession>
<keyword evidence="8" id="KW-1185">Reference proteome</keyword>
<organism evidence="7 8">
    <name type="scientific">Frankia alni (strain DSM 45986 / CECT 9034 / ACN14a)</name>
    <dbReference type="NCBI Taxonomy" id="326424"/>
    <lineage>
        <taxon>Bacteria</taxon>
        <taxon>Bacillati</taxon>
        <taxon>Actinomycetota</taxon>
        <taxon>Actinomycetes</taxon>
        <taxon>Frankiales</taxon>
        <taxon>Frankiaceae</taxon>
        <taxon>Frankia</taxon>
    </lineage>
</organism>
<evidence type="ECO:0000313" key="8">
    <source>
        <dbReference type="Proteomes" id="UP000000657"/>
    </source>
</evidence>
<dbReference type="STRING" id="326424.FRAAL1979"/>
<dbReference type="PANTHER" id="PTHR10996">
    <property type="entry name" value="2-HYDROXYACID DEHYDROGENASE-RELATED"/>
    <property type="match status" value="1"/>
</dbReference>
<dbReference type="PANTHER" id="PTHR10996:SF178">
    <property type="entry name" value="2-HYDROXYACID DEHYDROGENASE YGL185C-RELATED"/>
    <property type="match status" value="1"/>
</dbReference>
<feature type="domain" description="D-isomer specific 2-hydroxyacid dehydrogenase NAD-binding" evidence="6">
    <location>
        <begin position="105"/>
        <end position="271"/>
    </location>
</feature>
<evidence type="ECO:0000259" key="6">
    <source>
        <dbReference type="Pfam" id="PF02826"/>
    </source>
</evidence>
<dbReference type="GO" id="GO:0005829">
    <property type="term" value="C:cytosol"/>
    <property type="evidence" value="ECO:0007669"/>
    <property type="project" value="TreeGrafter"/>
</dbReference>
<dbReference type="GO" id="GO:0051287">
    <property type="term" value="F:NAD binding"/>
    <property type="evidence" value="ECO:0007669"/>
    <property type="project" value="InterPro"/>
</dbReference>
<comment type="similarity">
    <text evidence="1 4">Belongs to the D-isomer specific 2-hydroxyacid dehydrogenase family.</text>
</comment>
<dbReference type="HOGENOM" id="CLU_019796_1_0_11"/>
<dbReference type="InterPro" id="IPR006140">
    <property type="entry name" value="D-isomer_DH_NAD-bd"/>
</dbReference>
<dbReference type="Gene3D" id="3.40.50.720">
    <property type="entry name" value="NAD(P)-binding Rossmann-like Domain"/>
    <property type="match status" value="2"/>
</dbReference>
<name>Q0RPA4_FRAAA</name>
<dbReference type="Proteomes" id="UP000000657">
    <property type="component" value="Chromosome"/>
</dbReference>
<proteinExistence type="inferred from homology"/>
<sequence>MSRPVLVLVPTDGGVTALSAVPGIEPLRYDPDAPLPAAAREAEVLVVAGLAVQRQLDAMRELPKLRLVQTISAGTDQWHGRLPAGVALSNARGAHGGSTAEWAVGALLALYREIPQFLTDAAAGRWEQRQTGTLAGRRVLILGAGDLGTALRRRLEPFETEVSMVARRARPGVHTLDEVADLLPHHDAVVVMLPLTDELRGLVDAAFLARMPDGAILVNAARGPHVVTSALLAELESGRLRAALDVTDPEPLPPGHPLWRAPGLLLTPHVGGMTTGVSQRIWSVIARQLDQYVRDGRPENLVG</sequence>
<keyword evidence="2 4" id="KW-0560">Oxidoreductase</keyword>
<evidence type="ECO:0000256" key="1">
    <source>
        <dbReference type="ARBA" id="ARBA00005854"/>
    </source>
</evidence>
<dbReference type="InterPro" id="IPR036291">
    <property type="entry name" value="NAD(P)-bd_dom_sf"/>
</dbReference>
<dbReference type="GO" id="GO:0030267">
    <property type="term" value="F:glyoxylate reductase (NADPH) activity"/>
    <property type="evidence" value="ECO:0007669"/>
    <property type="project" value="TreeGrafter"/>
</dbReference>